<organism evidence="1 2">
    <name type="scientific">Methylomonas koyamae</name>
    <dbReference type="NCBI Taxonomy" id="702114"/>
    <lineage>
        <taxon>Bacteria</taxon>
        <taxon>Pseudomonadati</taxon>
        <taxon>Pseudomonadota</taxon>
        <taxon>Gammaproteobacteria</taxon>
        <taxon>Methylococcales</taxon>
        <taxon>Methylococcaceae</taxon>
        <taxon>Methylomonas</taxon>
    </lineage>
</organism>
<dbReference type="Proteomes" id="UP000077857">
    <property type="component" value="Unassembled WGS sequence"/>
</dbReference>
<evidence type="ECO:0000313" key="1">
    <source>
        <dbReference type="EMBL" id="OAI15809.1"/>
    </source>
</evidence>
<reference evidence="1 2" key="1">
    <citation type="submission" date="2016-03" db="EMBL/GenBank/DDBJ databases">
        <authorList>
            <person name="Ploux O."/>
        </authorList>
    </citation>
    <scope>NUCLEOTIDE SEQUENCE [LARGE SCALE GENOMIC DNA]</scope>
    <source>
        <strain evidence="1 2">R-45378</strain>
    </source>
</reference>
<comment type="caution">
    <text evidence="1">The sequence shown here is derived from an EMBL/GenBank/DDBJ whole genome shotgun (WGS) entry which is preliminary data.</text>
</comment>
<accession>A0A177NF56</accession>
<dbReference type="EMBL" id="LUUJ01000080">
    <property type="protein sequence ID" value="OAI15809.1"/>
    <property type="molecule type" value="Genomic_DNA"/>
</dbReference>
<proteinExistence type="predicted"/>
<dbReference type="AlphaFoldDB" id="A0A177NF56"/>
<name>A0A177NF56_9GAMM</name>
<sequence>MLKRVSHVLPCLLLAACGETPEKYRDTHHLELPPVLPIEHTNPQPAIDADDLKPKSVLAGLMTFTDGDKPLLILKTREERAWDMLATALKITDIEILDKNQQDGRFQVRYDPDTAGKDLSLIRILLNNHYAEAEYLITLHQETGGIRVSAALAKPEEMESDEDGSAELLRLLHKTIDEKILNRSPQAKPEN</sequence>
<protein>
    <recommendedName>
        <fullName evidence="3">Outer membrane protein assembly factor BamC</fullName>
    </recommendedName>
</protein>
<evidence type="ECO:0000313" key="2">
    <source>
        <dbReference type="Proteomes" id="UP000077857"/>
    </source>
</evidence>
<evidence type="ECO:0008006" key="3">
    <source>
        <dbReference type="Google" id="ProtNLM"/>
    </source>
</evidence>
<dbReference type="InterPro" id="IPR042268">
    <property type="entry name" value="BamC_C"/>
</dbReference>
<dbReference type="Gene3D" id="3.30.310.170">
    <property type="entry name" value="Outer membrane protein assembly factor BamC"/>
    <property type="match status" value="1"/>
</dbReference>
<gene>
    <name evidence="1" type="ORF">A1507_13375</name>
</gene>
<dbReference type="PROSITE" id="PS51257">
    <property type="entry name" value="PROKAR_LIPOPROTEIN"/>
    <property type="match status" value="1"/>
</dbReference>
<dbReference type="RefSeq" id="WP_064040686.1">
    <property type="nucleotide sequence ID" value="NZ_LUUJ01000080.1"/>
</dbReference>
<dbReference type="OrthoDB" id="5571300at2"/>